<feature type="region of interest" description="Disordered" evidence="1">
    <location>
        <begin position="331"/>
        <end position="352"/>
    </location>
</feature>
<feature type="transmembrane region" description="Helical" evidence="2">
    <location>
        <begin position="279"/>
        <end position="302"/>
    </location>
</feature>
<feature type="transmembrane region" description="Helical" evidence="2">
    <location>
        <begin position="147"/>
        <end position="171"/>
    </location>
</feature>
<keyword evidence="2" id="KW-1133">Transmembrane helix</keyword>
<evidence type="ECO:0000256" key="2">
    <source>
        <dbReference type="SAM" id="Phobius"/>
    </source>
</evidence>
<organism evidence="3">
    <name type="scientific">Chromera velia CCMP2878</name>
    <dbReference type="NCBI Taxonomy" id="1169474"/>
    <lineage>
        <taxon>Eukaryota</taxon>
        <taxon>Sar</taxon>
        <taxon>Alveolata</taxon>
        <taxon>Colpodellida</taxon>
        <taxon>Chromeraceae</taxon>
        <taxon>Chromera</taxon>
    </lineage>
</organism>
<sequence length="645" mass="69721">MTSEITADTSYPLASRHPGAGSSGSRRKEDENGLSGPAGGAFSNPFDDPEEGEGEEPDAPSDSTVSDLPFATADEEKRGHRIWNAYLYGQLANVAKQAVWWSMFMMVVQTMLEDEDGLWWSRVAFNLALIFLSPLAGAFAQRASIRLMLNVTTIGRLVIWSILVPLSWWGLKWGLRDQIGNPTVFAALFITLMFLDGTQVAFANVVDIDCGGLDTLSLQYRLPVTDAERNRFNSIHQMVFDLSFVFFTPLVAVGIWQASAAIARDKKETAEGQATSGEFALVFGVSSVFFLLSAISLAYYLFGLPKQGSVLVEAEPEMLAEYGADQELGEAAGEGGMGAGTPNSTSSARGGRRQSSAAAIGNSFAEKARDVWDGLCIVLRERALKWRLVFLALETALEDAMVSVVVPEIALHTPALFADSSDTAKANLASVCVIAVGKLGGFLAGWYMNRAWEPPTEHHRRTGYRYLFWSVLVSSLSVCLLPAGIQVLEAEHGEGGSSTGWSAAQAGCLALLLLGVLFFFVFSTAPKIGFATLLQGLVADQQAVGKVFGFVGTFVTFMDAVVIVGVNSVFTIKEWKGSHMVEKLWIAAAVYVAHGVLEVVLGPLLILDPPPREVDDALIPDKGRERRPTEIQQETPGHPSGEREH</sequence>
<feature type="region of interest" description="Disordered" evidence="1">
    <location>
        <begin position="1"/>
        <end position="67"/>
    </location>
</feature>
<feature type="transmembrane region" description="Helical" evidence="2">
    <location>
        <begin position="183"/>
        <end position="206"/>
    </location>
</feature>
<dbReference type="EMBL" id="CDMZ01003121">
    <property type="protein sequence ID" value="CEM45171.1"/>
    <property type="molecule type" value="Genomic_DNA"/>
</dbReference>
<evidence type="ECO:0000256" key="1">
    <source>
        <dbReference type="SAM" id="MobiDB-lite"/>
    </source>
</evidence>
<proteinExistence type="predicted"/>
<keyword evidence="2" id="KW-0812">Transmembrane</keyword>
<feature type="compositionally biased region" description="Basic and acidic residues" evidence="1">
    <location>
        <begin position="616"/>
        <end position="629"/>
    </location>
</feature>
<dbReference type="AlphaFoldDB" id="A0A0G4HLV8"/>
<reference evidence="3" key="1">
    <citation type="submission" date="2014-11" db="EMBL/GenBank/DDBJ databases">
        <authorList>
            <person name="Otto D Thomas"/>
            <person name="Naeem Raeece"/>
        </authorList>
    </citation>
    <scope>NUCLEOTIDE SEQUENCE</scope>
</reference>
<evidence type="ECO:0000313" key="3">
    <source>
        <dbReference type="EMBL" id="CEM45171.1"/>
    </source>
</evidence>
<feature type="transmembrane region" description="Helical" evidence="2">
    <location>
        <begin position="500"/>
        <end position="522"/>
    </location>
</feature>
<feature type="transmembrane region" description="Helical" evidence="2">
    <location>
        <begin position="119"/>
        <end position="140"/>
    </location>
</feature>
<name>A0A0G4HLV8_9ALVE</name>
<dbReference type="InterPro" id="IPR036259">
    <property type="entry name" value="MFS_trans_sf"/>
</dbReference>
<dbReference type="VEuPathDB" id="CryptoDB:Cvel_28955"/>
<dbReference type="PhylomeDB" id="A0A0G4HLV8"/>
<dbReference type="SUPFAM" id="SSF103473">
    <property type="entry name" value="MFS general substrate transporter"/>
    <property type="match status" value="1"/>
</dbReference>
<accession>A0A0G4HLV8</accession>
<gene>
    <name evidence="3" type="ORF">Cvel_28955</name>
</gene>
<feature type="transmembrane region" description="Helical" evidence="2">
    <location>
        <begin position="239"/>
        <end position="259"/>
    </location>
</feature>
<feature type="compositionally biased region" description="Acidic residues" evidence="1">
    <location>
        <begin position="47"/>
        <end position="59"/>
    </location>
</feature>
<keyword evidence="2" id="KW-0472">Membrane</keyword>
<feature type="transmembrane region" description="Helical" evidence="2">
    <location>
        <begin position="543"/>
        <end position="564"/>
    </location>
</feature>
<protein>
    <submittedName>
        <fullName evidence="3">Uncharacterized protein</fullName>
    </submittedName>
</protein>
<feature type="transmembrane region" description="Helical" evidence="2">
    <location>
        <begin position="85"/>
        <end position="107"/>
    </location>
</feature>
<feature type="region of interest" description="Disordered" evidence="1">
    <location>
        <begin position="616"/>
        <end position="645"/>
    </location>
</feature>
<feature type="transmembrane region" description="Helical" evidence="2">
    <location>
        <begin position="584"/>
        <end position="607"/>
    </location>
</feature>
<feature type="transmembrane region" description="Helical" evidence="2">
    <location>
        <begin position="466"/>
        <end position="488"/>
    </location>
</feature>